<sequence length="332" mass="36614">MTGMGGALLDVRNLTTRIRTPQGSVSVVREVSIMLHPGEIYALVGESGSGKSMTVQSVVRMVPRRLLDGHFGKVVFEGTDLLRLSEKQMRTIRGGGIAMVFQSAMTVLDPCYLVGTQLTEVLKKYGLRGEEAQQRIHTLLTQVGISDPEAVCRAYPHQLSGGLRQRVVIAMALAGNPRLLIADEPTSALDPTVQLQVLDLFQEINRRLGTAILLITHDFGVVAWVARRVGVMYKGEIVEEGDVAEVIHRPRHPYTRALLGSVPDLSWVFRGEPRPAAGETRRPARSESSSMTGCPYLSACPESGWRCKRMSPPMIEVSANHHVKCWKRREEA</sequence>
<dbReference type="PANTHER" id="PTHR43297:SF2">
    <property type="entry name" value="DIPEPTIDE TRANSPORT ATP-BINDING PROTEIN DPPD"/>
    <property type="match status" value="1"/>
</dbReference>
<dbReference type="Gene3D" id="3.40.50.300">
    <property type="entry name" value="P-loop containing nucleotide triphosphate hydrolases"/>
    <property type="match status" value="1"/>
</dbReference>
<dbReference type="PROSITE" id="PS50893">
    <property type="entry name" value="ABC_TRANSPORTER_2"/>
    <property type="match status" value="1"/>
</dbReference>
<dbReference type="InterPro" id="IPR003439">
    <property type="entry name" value="ABC_transporter-like_ATP-bd"/>
</dbReference>
<evidence type="ECO:0000256" key="3">
    <source>
        <dbReference type="ARBA" id="ARBA00022448"/>
    </source>
</evidence>
<comment type="similarity">
    <text evidence="2">Belongs to the ABC transporter superfamily.</text>
</comment>
<evidence type="ECO:0000256" key="5">
    <source>
        <dbReference type="ARBA" id="ARBA00022741"/>
    </source>
</evidence>
<dbReference type="EMBL" id="LR792683">
    <property type="protein sequence ID" value="CAB3395717.1"/>
    <property type="molecule type" value="Genomic_DNA"/>
</dbReference>
<organism evidence="10 11">
    <name type="scientific">Kyrpidia spormannii</name>
    <dbReference type="NCBI Taxonomy" id="2055160"/>
    <lineage>
        <taxon>Bacteria</taxon>
        <taxon>Bacillati</taxon>
        <taxon>Bacillota</taxon>
        <taxon>Bacilli</taxon>
        <taxon>Bacillales</taxon>
        <taxon>Alicyclobacillaceae</taxon>
        <taxon>Kyrpidia</taxon>
    </lineage>
</organism>
<comment type="subcellular location">
    <subcellularLocation>
        <location evidence="1">Cell membrane</location>
        <topology evidence="1">Peripheral membrane protein</topology>
    </subcellularLocation>
</comment>
<accession>A0A6F9EH20</accession>
<evidence type="ECO:0000256" key="4">
    <source>
        <dbReference type="ARBA" id="ARBA00022475"/>
    </source>
</evidence>
<dbReference type="PANTHER" id="PTHR43297">
    <property type="entry name" value="OLIGOPEPTIDE TRANSPORT ATP-BINDING PROTEIN APPD"/>
    <property type="match status" value="1"/>
</dbReference>
<dbReference type="AlphaFoldDB" id="A0A6F9EH20"/>
<dbReference type="FunFam" id="3.40.50.300:FF:000016">
    <property type="entry name" value="Oligopeptide ABC transporter ATP-binding component"/>
    <property type="match status" value="1"/>
</dbReference>
<dbReference type="Pfam" id="PF08352">
    <property type="entry name" value="oligo_HPY"/>
    <property type="match status" value="1"/>
</dbReference>
<keyword evidence="6 10" id="KW-0067">ATP-binding</keyword>
<dbReference type="Proteomes" id="UP000502196">
    <property type="component" value="Chromosome"/>
</dbReference>
<dbReference type="GO" id="GO:0005524">
    <property type="term" value="F:ATP binding"/>
    <property type="evidence" value="ECO:0007669"/>
    <property type="project" value="UniProtKB-KW"/>
</dbReference>
<evidence type="ECO:0000259" key="9">
    <source>
        <dbReference type="PROSITE" id="PS50893"/>
    </source>
</evidence>
<protein>
    <submittedName>
        <fullName evidence="10">Dipeptide ABC transporter (ATP-binding subunit)</fullName>
    </submittedName>
</protein>
<evidence type="ECO:0000313" key="10">
    <source>
        <dbReference type="EMBL" id="CAB3395717.1"/>
    </source>
</evidence>
<evidence type="ECO:0000256" key="1">
    <source>
        <dbReference type="ARBA" id="ARBA00004202"/>
    </source>
</evidence>
<dbReference type="InterPro" id="IPR003593">
    <property type="entry name" value="AAA+_ATPase"/>
</dbReference>
<dbReference type="InterPro" id="IPR050388">
    <property type="entry name" value="ABC_Ni/Peptide_Import"/>
</dbReference>
<keyword evidence="4" id="KW-1003">Cell membrane</keyword>
<gene>
    <name evidence="10" type="primary">dppD</name>
    <name evidence="10" type="ORF">COOX1_3051</name>
</gene>
<dbReference type="InterPro" id="IPR013563">
    <property type="entry name" value="Oligopep_ABC_C"/>
</dbReference>
<dbReference type="GO" id="GO:0005886">
    <property type="term" value="C:plasma membrane"/>
    <property type="evidence" value="ECO:0007669"/>
    <property type="project" value="UniProtKB-SubCell"/>
</dbReference>
<evidence type="ECO:0000256" key="6">
    <source>
        <dbReference type="ARBA" id="ARBA00022840"/>
    </source>
</evidence>
<name>A0A6F9EH20_9BACL</name>
<dbReference type="GO" id="GO:0015833">
    <property type="term" value="P:peptide transport"/>
    <property type="evidence" value="ECO:0007669"/>
    <property type="project" value="InterPro"/>
</dbReference>
<dbReference type="SUPFAM" id="SSF52540">
    <property type="entry name" value="P-loop containing nucleoside triphosphate hydrolases"/>
    <property type="match status" value="1"/>
</dbReference>
<evidence type="ECO:0000256" key="2">
    <source>
        <dbReference type="ARBA" id="ARBA00005417"/>
    </source>
</evidence>
<evidence type="ECO:0000256" key="8">
    <source>
        <dbReference type="SAM" id="MobiDB-lite"/>
    </source>
</evidence>
<dbReference type="Pfam" id="PF00005">
    <property type="entry name" value="ABC_tran"/>
    <property type="match status" value="1"/>
</dbReference>
<dbReference type="CDD" id="cd03257">
    <property type="entry name" value="ABC_NikE_OppD_transporters"/>
    <property type="match status" value="1"/>
</dbReference>
<feature type="domain" description="ABC transporter" evidence="9">
    <location>
        <begin position="9"/>
        <end position="259"/>
    </location>
</feature>
<feature type="region of interest" description="Disordered" evidence="8">
    <location>
        <begin position="273"/>
        <end position="292"/>
    </location>
</feature>
<keyword evidence="3" id="KW-0813">Transport</keyword>
<evidence type="ECO:0000313" key="11">
    <source>
        <dbReference type="Proteomes" id="UP000502196"/>
    </source>
</evidence>
<dbReference type="SMART" id="SM00382">
    <property type="entry name" value="AAA"/>
    <property type="match status" value="1"/>
</dbReference>
<dbReference type="NCBIfam" id="TIGR01727">
    <property type="entry name" value="oligo_HPY"/>
    <property type="match status" value="1"/>
</dbReference>
<dbReference type="InterPro" id="IPR027417">
    <property type="entry name" value="P-loop_NTPase"/>
</dbReference>
<keyword evidence="7" id="KW-0472">Membrane</keyword>
<dbReference type="GO" id="GO:0016887">
    <property type="term" value="F:ATP hydrolysis activity"/>
    <property type="evidence" value="ECO:0007669"/>
    <property type="project" value="InterPro"/>
</dbReference>
<reference evidence="10 11" key="1">
    <citation type="submission" date="2020-04" db="EMBL/GenBank/DDBJ databases">
        <authorList>
            <person name="Hogendoorn C."/>
        </authorList>
    </citation>
    <scope>NUCLEOTIDE SEQUENCE [LARGE SCALE GENOMIC DNA]</scope>
    <source>
        <strain evidence="10">COOX1</strain>
    </source>
</reference>
<evidence type="ECO:0000256" key="7">
    <source>
        <dbReference type="ARBA" id="ARBA00023136"/>
    </source>
</evidence>
<keyword evidence="5" id="KW-0547">Nucleotide-binding</keyword>
<proteinExistence type="inferred from homology"/>